<name>E5B9N0_ERWAM</name>
<organism evidence="1">
    <name type="scientific">Erwinia amylovora ATCC BAA-2158</name>
    <dbReference type="NCBI Taxonomy" id="889211"/>
    <lineage>
        <taxon>Bacteria</taxon>
        <taxon>Pseudomonadati</taxon>
        <taxon>Pseudomonadota</taxon>
        <taxon>Gammaproteobacteria</taxon>
        <taxon>Enterobacterales</taxon>
        <taxon>Erwiniaceae</taxon>
        <taxon>Erwinia</taxon>
    </lineage>
</organism>
<evidence type="ECO:0000313" key="1">
    <source>
        <dbReference type="EMBL" id="CBX82107.1"/>
    </source>
</evidence>
<dbReference type="InterPro" id="IPR038706">
    <property type="entry name" value="Type_VI_SciN-like_sf"/>
</dbReference>
<dbReference type="NCBIfam" id="TIGR03352">
    <property type="entry name" value="VI_chp_3"/>
    <property type="match status" value="1"/>
</dbReference>
<proteinExistence type="predicted"/>
<sequence length="116" mass="13198">MVLRSPLATMVRIYQLKDRKAVDAADYRTMLRNADAALKDDLVVSKELLVMPKGSMTLNMPMDENAQFVAVIGLFNRPDLQDNRWRLVLTRDDLDPDKPRTAELGDGWLSLVPLKE</sequence>
<dbReference type="EMBL" id="FR719197">
    <property type="protein sequence ID" value="CBX82107.1"/>
    <property type="molecule type" value="Genomic_DNA"/>
</dbReference>
<dbReference type="InterPro" id="IPR017734">
    <property type="entry name" value="T6SS_SciN"/>
</dbReference>
<protein>
    <submittedName>
        <fullName evidence="1">Uncharacterized protein</fullName>
    </submittedName>
</protein>
<gene>
    <name evidence="1" type="ORF">EAIL5_3287</name>
</gene>
<accession>E5B9N0</accession>
<dbReference type="PANTHER" id="PTHR37625:SF4">
    <property type="entry name" value="OUTER MEMBRANE LIPOPROTEIN"/>
    <property type="match status" value="1"/>
</dbReference>
<dbReference type="Gene3D" id="2.60.40.4150">
    <property type="entry name" value="Type VI secretion system, lipoprotein SciN"/>
    <property type="match status" value="1"/>
</dbReference>
<dbReference type="PANTHER" id="PTHR37625">
    <property type="entry name" value="OUTER MEMBRANE LIPOPROTEIN-RELATED"/>
    <property type="match status" value="1"/>
</dbReference>
<reference evidence="1" key="1">
    <citation type="journal article" date="2011" name="J. Bacteriol.">
        <title>Genome Sequence of an Erwinia amylovora Strain with Pathogenicity Restricted to Rubus Plants.</title>
        <authorList>
            <person name="Powney R."/>
            <person name="Smits T.H."/>
            <person name="Sawbridge T."/>
            <person name="Frey B."/>
            <person name="Blom J."/>
            <person name="Frey J.E."/>
            <person name="Plummer K.M."/>
            <person name="Beer S.V."/>
            <person name="Luck J."/>
            <person name="Duffy B."/>
            <person name="Rodoni B."/>
        </authorList>
    </citation>
    <scope>NUCLEOTIDE SEQUENCE</scope>
    <source>
        <strain evidence="1">ATCC BAA-2158</strain>
    </source>
</reference>
<dbReference type="Pfam" id="PF12790">
    <property type="entry name" value="T6SS-SciN"/>
    <property type="match status" value="1"/>
</dbReference>
<dbReference type="AlphaFoldDB" id="E5B9N0"/>